<dbReference type="InterPro" id="IPR003890">
    <property type="entry name" value="MIF4G-like_typ-3"/>
</dbReference>
<dbReference type="InterPro" id="IPR016024">
    <property type="entry name" value="ARM-type_fold"/>
</dbReference>
<feature type="region of interest" description="Disordered" evidence="4">
    <location>
        <begin position="1"/>
        <end position="64"/>
    </location>
</feature>
<reference evidence="6 7" key="1">
    <citation type="submission" date="2017-03" db="EMBL/GenBank/DDBJ databases">
        <title>Genome of the blue death feigning beetle - Asbolus verrucosus.</title>
        <authorList>
            <person name="Rider S.D."/>
        </authorList>
    </citation>
    <scope>NUCLEOTIDE SEQUENCE [LARGE SCALE GENOMIC DNA]</scope>
    <source>
        <strain evidence="6">Butters</strain>
        <tissue evidence="6">Head and leg muscle</tissue>
    </source>
</reference>
<dbReference type="GO" id="GO:0003723">
    <property type="term" value="F:RNA binding"/>
    <property type="evidence" value="ECO:0007669"/>
    <property type="project" value="InterPro"/>
</dbReference>
<organism evidence="6 7">
    <name type="scientific">Asbolus verrucosus</name>
    <name type="common">Desert ironclad beetle</name>
    <dbReference type="NCBI Taxonomy" id="1661398"/>
    <lineage>
        <taxon>Eukaryota</taxon>
        <taxon>Metazoa</taxon>
        <taxon>Ecdysozoa</taxon>
        <taxon>Arthropoda</taxon>
        <taxon>Hexapoda</taxon>
        <taxon>Insecta</taxon>
        <taxon>Pterygota</taxon>
        <taxon>Neoptera</taxon>
        <taxon>Endopterygota</taxon>
        <taxon>Coleoptera</taxon>
        <taxon>Polyphaga</taxon>
        <taxon>Cucujiformia</taxon>
        <taxon>Tenebrionidae</taxon>
        <taxon>Pimeliinae</taxon>
        <taxon>Asbolus</taxon>
    </lineage>
</organism>
<dbReference type="STRING" id="1661398.A0A482VN91"/>
<name>A0A482VN91_ASBVE</name>
<evidence type="ECO:0000256" key="2">
    <source>
        <dbReference type="ARBA" id="ARBA00022490"/>
    </source>
</evidence>
<dbReference type="PANTHER" id="PTHR23254:SF15">
    <property type="entry name" value="POLYADENYLATE-BINDING PROTEIN-INTERACTING PROTEIN 1"/>
    <property type="match status" value="1"/>
</dbReference>
<feature type="domain" description="MIF4G" evidence="5">
    <location>
        <begin position="173"/>
        <end position="290"/>
    </location>
</feature>
<proteinExistence type="predicted"/>
<keyword evidence="7" id="KW-1185">Reference proteome</keyword>
<dbReference type="GO" id="GO:0006446">
    <property type="term" value="P:regulation of translational initiation"/>
    <property type="evidence" value="ECO:0007669"/>
    <property type="project" value="TreeGrafter"/>
</dbReference>
<feature type="compositionally biased region" description="Low complexity" evidence="4">
    <location>
        <begin position="36"/>
        <end position="47"/>
    </location>
</feature>
<dbReference type="AlphaFoldDB" id="A0A482VN91"/>
<comment type="caution">
    <text evidence="6">The sequence shown here is derived from an EMBL/GenBank/DDBJ whole genome shotgun (WGS) entry which is preliminary data.</text>
</comment>
<feature type="non-terminal residue" evidence="6">
    <location>
        <position position="318"/>
    </location>
</feature>
<sequence length="318" mass="35890">MENKAPQLWDGNREPSKGLRRPNTPSNRLLKEEANKTSPSTPETTKSFNATPQSENKTGIKSRLSVDAPEFYPSSYKNPTVASNTTSSIQDRLKKHKVTESNTIQQPPTNNIEVDFIDSPDDIRLKHLIVTLTKDPGQFSDLLDIFMDTLCPYFDDILVLARAAQLLVQQVYAIDHPSFRYTAARLCCCIEQYCPEFRAELHLTCQKELKNHSNKSGLLLFVAELYTQLHHENIYGNYLIEAYKHLLSIGGNENVKCICQALKLTGYSLELYNKKALDEVFVKLNEVKPSVTGTALSLINSVINLRSSQWGHNSPVNM</sequence>
<evidence type="ECO:0000259" key="5">
    <source>
        <dbReference type="Pfam" id="PF02854"/>
    </source>
</evidence>
<evidence type="ECO:0000256" key="3">
    <source>
        <dbReference type="ARBA" id="ARBA00022845"/>
    </source>
</evidence>
<dbReference type="Pfam" id="PF02854">
    <property type="entry name" value="MIF4G"/>
    <property type="match status" value="1"/>
</dbReference>
<comment type="subcellular location">
    <subcellularLocation>
        <location evidence="1">Cytoplasm</location>
    </subcellularLocation>
</comment>
<evidence type="ECO:0000256" key="4">
    <source>
        <dbReference type="SAM" id="MobiDB-lite"/>
    </source>
</evidence>
<keyword evidence="2" id="KW-0963">Cytoplasm</keyword>
<dbReference type="Gene3D" id="1.25.40.180">
    <property type="match status" value="1"/>
</dbReference>
<dbReference type="Proteomes" id="UP000292052">
    <property type="component" value="Unassembled WGS sequence"/>
</dbReference>
<dbReference type="GO" id="GO:0008494">
    <property type="term" value="F:translation activator activity"/>
    <property type="evidence" value="ECO:0007669"/>
    <property type="project" value="TreeGrafter"/>
</dbReference>
<dbReference type="SUPFAM" id="SSF48371">
    <property type="entry name" value="ARM repeat"/>
    <property type="match status" value="1"/>
</dbReference>
<gene>
    <name evidence="6" type="ORF">BDFB_007214</name>
</gene>
<dbReference type="EMBL" id="QDEB01084446">
    <property type="protein sequence ID" value="RZC33929.1"/>
    <property type="molecule type" value="Genomic_DNA"/>
</dbReference>
<evidence type="ECO:0000313" key="6">
    <source>
        <dbReference type="EMBL" id="RZC33929.1"/>
    </source>
</evidence>
<dbReference type="GO" id="GO:0005737">
    <property type="term" value="C:cytoplasm"/>
    <property type="evidence" value="ECO:0007669"/>
    <property type="project" value="UniProtKB-SubCell"/>
</dbReference>
<protein>
    <submittedName>
        <fullName evidence="6">Polyadenylate-binding protein-interacting protein 1</fullName>
    </submittedName>
</protein>
<dbReference type="OrthoDB" id="8171816at2759"/>
<feature type="compositionally biased region" description="Polar residues" evidence="4">
    <location>
        <begin position="48"/>
        <end position="59"/>
    </location>
</feature>
<evidence type="ECO:0000256" key="1">
    <source>
        <dbReference type="ARBA" id="ARBA00004496"/>
    </source>
</evidence>
<dbReference type="InterPro" id="IPR051367">
    <property type="entry name" value="mRNA_TranslReg/HistoneTransl"/>
</dbReference>
<evidence type="ECO:0000313" key="7">
    <source>
        <dbReference type="Proteomes" id="UP000292052"/>
    </source>
</evidence>
<keyword evidence="3" id="KW-0810">Translation regulation</keyword>
<accession>A0A482VN91</accession>
<dbReference type="PANTHER" id="PTHR23254">
    <property type="entry name" value="EIF4G DOMAIN PROTEIN"/>
    <property type="match status" value="1"/>
</dbReference>